<dbReference type="EMBL" id="CP001124">
    <property type="protein sequence ID" value="ACH38263.1"/>
    <property type="molecule type" value="Genomic_DNA"/>
</dbReference>
<evidence type="ECO:0000256" key="2">
    <source>
        <dbReference type="ARBA" id="ARBA00023315"/>
    </source>
</evidence>
<name>B5EHZ9_CITBB</name>
<proteinExistence type="predicted"/>
<dbReference type="PANTHER" id="PTHR43877:SF2">
    <property type="entry name" value="AMINOALKYLPHOSPHONATE N-ACETYLTRANSFERASE-RELATED"/>
    <property type="match status" value="1"/>
</dbReference>
<evidence type="ECO:0000313" key="5">
    <source>
        <dbReference type="Proteomes" id="UP000008825"/>
    </source>
</evidence>
<dbReference type="Pfam" id="PF00583">
    <property type="entry name" value="Acetyltransf_1"/>
    <property type="match status" value="1"/>
</dbReference>
<evidence type="ECO:0000313" key="4">
    <source>
        <dbReference type="EMBL" id="ACH38263.1"/>
    </source>
</evidence>
<sequence>MILIRPAKMTELDTLLDIVQAATRHMEAKGIHQWDDIYPDRAILQSDVDSQHMHVIEVDGRIVGMISINDSQSPEYQDVKWQYSGRVLVIHRLTIDPSHQRQGMATRLMDFAEKTAEKQGYETIRFDAFTQNPGATALYEHLGYEKAGTVRFRKGVFFCFEKQVKKPVAEGGLAGRS</sequence>
<accession>B5EHZ9</accession>
<dbReference type="SUPFAM" id="SSF55729">
    <property type="entry name" value="Acyl-CoA N-acyltransferases (Nat)"/>
    <property type="match status" value="1"/>
</dbReference>
<gene>
    <name evidence="4" type="ordered locus">Gbem_1244</name>
</gene>
<dbReference type="GO" id="GO:0016747">
    <property type="term" value="F:acyltransferase activity, transferring groups other than amino-acyl groups"/>
    <property type="evidence" value="ECO:0007669"/>
    <property type="project" value="InterPro"/>
</dbReference>
<evidence type="ECO:0000256" key="1">
    <source>
        <dbReference type="ARBA" id="ARBA00022679"/>
    </source>
</evidence>
<dbReference type="PANTHER" id="PTHR43877">
    <property type="entry name" value="AMINOALKYLPHOSPHONATE N-ACETYLTRANSFERASE-RELATED-RELATED"/>
    <property type="match status" value="1"/>
</dbReference>
<keyword evidence="2" id="KW-0012">Acyltransferase</keyword>
<dbReference type="Proteomes" id="UP000008825">
    <property type="component" value="Chromosome"/>
</dbReference>
<dbReference type="PROSITE" id="PS51186">
    <property type="entry name" value="GNAT"/>
    <property type="match status" value="1"/>
</dbReference>
<organism evidence="4 5">
    <name type="scientific">Citrifermentans bemidjiense (strain ATCC BAA-1014 / DSM 16622 / JCM 12645 / Bem)</name>
    <name type="common">Geobacter bemidjiensis</name>
    <dbReference type="NCBI Taxonomy" id="404380"/>
    <lineage>
        <taxon>Bacteria</taxon>
        <taxon>Pseudomonadati</taxon>
        <taxon>Thermodesulfobacteriota</taxon>
        <taxon>Desulfuromonadia</taxon>
        <taxon>Geobacterales</taxon>
        <taxon>Geobacteraceae</taxon>
        <taxon>Citrifermentans</taxon>
    </lineage>
</organism>
<evidence type="ECO:0000259" key="3">
    <source>
        <dbReference type="PROSITE" id="PS51186"/>
    </source>
</evidence>
<keyword evidence="5" id="KW-1185">Reference proteome</keyword>
<feature type="domain" description="N-acetyltransferase" evidence="3">
    <location>
        <begin position="2"/>
        <end position="165"/>
    </location>
</feature>
<dbReference type="KEGG" id="gbm:Gbem_1244"/>
<dbReference type="AlphaFoldDB" id="B5EHZ9"/>
<dbReference type="OrthoDB" id="529907at2"/>
<dbReference type="STRING" id="404380.Gbem_1244"/>
<reference evidence="4 5" key="2">
    <citation type="journal article" date="2010" name="BMC Genomics">
        <title>The genome of Geobacter bemidjiensis, exemplar for the subsurface clade of Geobacter species that predominate in Fe(III)-reducing subsurface environments.</title>
        <authorList>
            <person name="Aklujkar M."/>
            <person name="Young N.D."/>
            <person name="Holmes D."/>
            <person name="Chavan M."/>
            <person name="Risso C."/>
            <person name="Kiss H.E."/>
            <person name="Han C.S."/>
            <person name="Land M.L."/>
            <person name="Lovley D.R."/>
        </authorList>
    </citation>
    <scope>NUCLEOTIDE SEQUENCE [LARGE SCALE GENOMIC DNA]</scope>
    <source>
        <strain evidence="5">ATCC BAA-1014 / DSM 16622 / JCM 12645 / Bem</strain>
    </source>
</reference>
<dbReference type="HOGENOM" id="CLU_013985_13_2_7"/>
<protein>
    <submittedName>
        <fullName evidence="4">Acetyltransferase, GNAT family</fullName>
    </submittedName>
</protein>
<dbReference type="InterPro" id="IPR016181">
    <property type="entry name" value="Acyl_CoA_acyltransferase"/>
</dbReference>
<dbReference type="Gene3D" id="3.40.630.30">
    <property type="match status" value="1"/>
</dbReference>
<keyword evidence="1 4" id="KW-0808">Transferase</keyword>
<dbReference type="RefSeq" id="WP_012529676.1">
    <property type="nucleotide sequence ID" value="NC_011146.1"/>
</dbReference>
<dbReference type="eggNOG" id="COG0456">
    <property type="taxonomic scope" value="Bacteria"/>
</dbReference>
<dbReference type="InterPro" id="IPR050832">
    <property type="entry name" value="Bact_Acetyltransf"/>
</dbReference>
<dbReference type="CDD" id="cd04301">
    <property type="entry name" value="NAT_SF"/>
    <property type="match status" value="1"/>
</dbReference>
<dbReference type="InterPro" id="IPR000182">
    <property type="entry name" value="GNAT_dom"/>
</dbReference>
<reference evidence="4 5" key="1">
    <citation type="submission" date="2008-07" db="EMBL/GenBank/DDBJ databases">
        <title>Complete sequence of Geobacter bemidjiensis BEM.</title>
        <authorList>
            <consortium name="US DOE Joint Genome Institute"/>
            <person name="Lucas S."/>
            <person name="Copeland A."/>
            <person name="Lapidus A."/>
            <person name="Glavina del Rio T."/>
            <person name="Dalin E."/>
            <person name="Tice H."/>
            <person name="Bruce D."/>
            <person name="Goodwin L."/>
            <person name="Pitluck S."/>
            <person name="Kiss H."/>
            <person name="Brettin T."/>
            <person name="Detter J.C."/>
            <person name="Han C."/>
            <person name="Kuske C.R."/>
            <person name="Schmutz J."/>
            <person name="Larimer F."/>
            <person name="Land M."/>
            <person name="Hauser L."/>
            <person name="Kyrpides N."/>
            <person name="Lykidis A."/>
            <person name="Lovley D."/>
            <person name="Richardson P."/>
        </authorList>
    </citation>
    <scope>NUCLEOTIDE SEQUENCE [LARGE SCALE GENOMIC DNA]</scope>
    <source>
        <strain evidence="5">ATCC BAA-1014 / DSM 16622 / JCM 12645 / Bem</strain>
    </source>
</reference>